<dbReference type="NCBIfam" id="TIGR02532">
    <property type="entry name" value="IV_pilin_GFxxxE"/>
    <property type="match status" value="1"/>
</dbReference>
<accession>A0A517MDT0</accession>
<dbReference type="AlphaFoldDB" id="A0A517MDT0"/>
<dbReference type="KEGG" id="rml:FF011L_17990"/>
<keyword evidence="4" id="KW-1185">Reference proteome</keyword>
<name>A0A517MDT0_9BACT</name>
<organism evidence="3 4">
    <name type="scientific">Roseimaritima multifibrata</name>
    <dbReference type="NCBI Taxonomy" id="1930274"/>
    <lineage>
        <taxon>Bacteria</taxon>
        <taxon>Pseudomonadati</taxon>
        <taxon>Planctomycetota</taxon>
        <taxon>Planctomycetia</taxon>
        <taxon>Pirellulales</taxon>
        <taxon>Pirellulaceae</taxon>
        <taxon>Roseimaritima</taxon>
    </lineage>
</organism>
<keyword evidence="1" id="KW-0812">Transmembrane</keyword>
<dbReference type="InterPro" id="IPR045584">
    <property type="entry name" value="Pilin-like"/>
</dbReference>
<proteinExistence type="predicted"/>
<reference evidence="3 4" key="1">
    <citation type="submission" date="2019-02" db="EMBL/GenBank/DDBJ databases">
        <title>Deep-cultivation of Planctomycetes and their phenomic and genomic characterization uncovers novel biology.</title>
        <authorList>
            <person name="Wiegand S."/>
            <person name="Jogler M."/>
            <person name="Boedeker C."/>
            <person name="Pinto D."/>
            <person name="Vollmers J."/>
            <person name="Rivas-Marin E."/>
            <person name="Kohn T."/>
            <person name="Peeters S.H."/>
            <person name="Heuer A."/>
            <person name="Rast P."/>
            <person name="Oberbeckmann S."/>
            <person name="Bunk B."/>
            <person name="Jeske O."/>
            <person name="Meyerdierks A."/>
            <person name="Storesund J.E."/>
            <person name="Kallscheuer N."/>
            <person name="Luecker S."/>
            <person name="Lage O.M."/>
            <person name="Pohl T."/>
            <person name="Merkel B.J."/>
            <person name="Hornburger P."/>
            <person name="Mueller R.-W."/>
            <person name="Bruemmer F."/>
            <person name="Labrenz M."/>
            <person name="Spormann A.M."/>
            <person name="Op den Camp H."/>
            <person name="Overmann J."/>
            <person name="Amann R."/>
            <person name="Jetten M.S.M."/>
            <person name="Mascher T."/>
            <person name="Medema M.H."/>
            <person name="Devos D.P."/>
            <person name="Kaster A.-K."/>
            <person name="Ovreas L."/>
            <person name="Rohde M."/>
            <person name="Galperin M.Y."/>
            <person name="Jogler C."/>
        </authorList>
    </citation>
    <scope>NUCLEOTIDE SEQUENCE [LARGE SCALE GENOMIC DNA]</scope>
    <source>
        <strain evidence="3 4">FF011L</strain>
    </source>
</reference>
<dbReference type="EMBL" id="CP036262">
    <property type="protein sequence ID" value="QDS93044.1"/>
    <property type="molecule type" value="Genomic_DNA"/>
</dbReference>
<dbReference type="PROSITE" id="PS00409">
    <property type="entry name" value="PROKAR_NTER_METHYL"/>
    <property type="match status" value="1"/>
</dbReference>
<dbReference type="SUPFAM" id="SSF54523">
    <property type="entry name" value="Pili subunits"/>
    <property type="match status" value="1"/>
</dbReference>
<dbReference type="Gene3D" id="3.30.700.10">
    <property type="entry name" value="Glycoprotein, Type 4 Pilin"/>
    <property type="match status" value="1"/>
</dbReference>
<dbReference type="PANTHER" id="PTHR30093:SF2">
    <property type="entry name" value="TYPE II SECRETION SYSTEM PROTEIN H"/>
    <property type="match status" value="1"/>
</dbReference>
<evidence type="ECO:0000259" key="2">
    <source>
        <dbReference type="Pfam" id="PF07596"/>
    </source>
</evidence>
<feature type="transmembrane region" description="Helical" evidence="1">
    <location>
        <begin position="12"/>
        <end position="32"/>
    </location>
</feature>
<dbReference type="PANTHER" id="PTHR30093">
    <property type="entry name" value="GENERAL SECRETION PATHWAY PROTEIN G"/>
    <property type="match status" value="1"/>
</dbReference>
<dbReference type="InterPro" id="IPR012902">
    <property type="entry name" value="N_methyl_site"/>
</dbReference>
<protein>
    <recommendedName>
        <fullName evidence="2">DUF1559 domain-containing protein</fullName>
    </recommendedName>
</protein>
<keyword evidence="1" id="KW-1133">Transmembrane helix</keyword>
<dbReference type="RefSeq" id="WP_145351198.1">
    <property type="nucleotide sequence ID" value="NZ_CP036262.1"/>
</dbReference>
<sequence>MRKRLQAGFTLVELLVVIAIIGILMGLALPAIGHVRELARQTECQNNIRGMTQGVIGFATSKDQLPKYLKSFGTWTAGTGDPADPGNSIATTHVKLGGWQVAILPYVDNQPVYDIWNEDRYPVLSAGSVETAPDGYSRNAAMVLPLFACPSNTLMIGQAGQNSYIGNTGMYPPSGGSVTFAASQSKANTLFNNGYDGDVVGPTVRMDDVSDGLSNTLAISENVQARPWHHVGFDTAGLTTPGYPAASRFVQGMVWHYYDPQTAGGAPVVPAPEYMINGGDFENVTMTAANAPILARPSSAHGDIVFGGFLDGSTRSISQDIDYRVYQAILTPKGKSSNVPFNEFILPSDAL</sequence>
<evidence type="ECO:0000256" key="1">
    <source>
        <dbReference type="SAM" id="Phobius"/>
    </source>
</evidence>
<dbReference type="OrthoDB" id="269098at2"/>
<evidence type="ECO:0000313" key="4">
    <source>
        <dbReference type="Proteomes" id="UP000320672"/>
    </source>
</evidence>
<evidence type="ECO:0000313" key="3">
    <source>
        <dbReference type="EMBL" id="QDS93044.1"/>
    </source>
</evidence>
<dbReference type="Pfam" id="PF07963">
    <property type="entry name" value="N_methyl"/>
    <property type="match status" value="1"/>
</dbReference>
<dbReference type="Proteomes" id="UP000320672">
    <property type="component" value="Chromosome"/>
</dbReference>
<keyword evidence="1" id="KW-0472">Membrane</keyword>
<dbReference type="Pfam" id="PF07596">
    <property type="entry name" value="SBP_bac_10"/>
    <property type="match status" value="1"/>
</dbReference>
<dbReference type="InterPro" id="IPR011453">
    <property type="entry name" value="DUF1559"/>
</dbReference>
<feature type="domain" description="DUF1559" evidence="2">
    <location>
        <begin position="34"/>
        <end position="322"/>
    </location>
</feature>
<gene>
    <name evidence="3" type="ORF">FF011L_17990</name>
</gene>